<evidence type="ECO:0000256" key="1">
    <source>
        <dbReference type="ARBA" id="ARBA00022448"/>
    </source>
</evidence>
<reference evidence="7" key="1">
    <citation type="submission" date="2015-10" db="EMBL/GenBank/DDBJ databases">
        <authorList>
            <person name="Gilbert D.G."/>
        </authorList>
    </citation>
    <scope>NUCLEOTIDE SEQUENCE</scope>
</reference>
<gene>
    <name evidence="7" type="ORF">MGWOODY_Tha1135</name>
</gene>
<evidence type="ECO:0000259" key="6">
    <source>
        <dbReference type="PROSITE" id="PS51007"/>
    </source>
</evidence>
<dbReference type="Gene3D" id="1.10.760.10">
    <property type="entry name" value="Cytochrome c-like domain"/>
    <property type="match status" value="1"/>
</dbReference>
<evidence type="ECO:0000256" key="2">
    <source>
        <dbReference type="ARBA" id="ARBA00022617"/>
    </source>
</evidence>
<keyword evidence="4" id="KW-0249">Electron transport</keyword>
<dbReference type="SUPFAM" id="SSF46626">
    <property type="entry name" value="Cytochrome c"/>
    <property type="match status" value="1"/>
</dbReference>
<name>A0A160TGS6_9ZZZZ</name>
<dbReference type="AlphaFoldDB" id="A0A160TGS6"/>
<dbReference type="InterPro" id="IPR002323">
    <property type="entry name" value="Cyt_CIE"/>
</dbReference>
<keyword evidence="3" id="KW-0479">Metal-binding</keyword>
<feature type="domain" description="Cytochrome c" evidence="6">
    <location>
        <begin position="83"/>
        <end position="162"/>
    </location>
</feature>
<dbReference type="GO" id="GO:0020037">
    <property type="term" value="F:heme binding"/>
    <property type="evidence" value="ECO:0007669"/>
    <property type="project" value="InterPro"/>
</dbReference>
<sequence length="162" mass="17244">MIIQSPTKYRYNASDFKITSRDSLDEDTFVKQLKALILAAATLLMAQAYAETDANAAKIHERIKPVGEVCVGAECGGAAVAPAEPRTGEEVYNIACTACHSIGVLGAPKKGDQAAWDTRLEKGLDAVWKNALNGINAMPPRGNCANCSDDEILGAIKFMSGR</sequence>
<dbReference type="InterPro" id="IPR009056">
    <property type="entry name" value="Cyt_c-like_dom"/>
</dbReference>
<dbReference type="GO" id="GO:0009055">
    <property type="term" value="F:electron transfer activity"/>
    <property type="evidence" value="ECO:0007669"/>
    <property type="project" value="InterPro"/>
</dbReference>
<protein>
    <submittedName>
        <fullName evidence="7">Cytochrome c5</fullName>
    </submittedName>
</protein>
<dbReference type="PROSITE" id="PS51007">
    <property type="entry name" value="CYTC"/>
    <property type="match status" value="1"/>
</dbReference>
<evidence type="ECO:0000256" key="5">
    <source>
        <dbReference type="ARBA" id="ARBA00023004"/>
    </source>
</evidence>
<organism evidence="7">
    <name type="scientific">hydrothermal vent metagenome</name>
    <dbReference type="NCBI Taxonomy" id="652676"/>
    <lineage>
        <taxon>unclassified sequences</taxon>
        <taxon>metagenomes</taxon>
        <taxon>ecological metagenomes</taxon>
    </lineage>
</organism>
<dbReference type="PANTHER" id="PTHR40942">
    <property type="match status" value="1"/>
</dbReference>
<keyword evidence="2" id="KW-0349">Heme</keyword>
<dbReference type="EMBL" id="CZQC01000070">
    <property type="protein sequence ID" value="CUS42757.1"/>
    <property type="molecule type" value="Genomic_DNA"/>
</dbReference>
<keyword evidence="1" id="KW-0813">Transport</keyword>
<accession>A0A160TGS6</accession>
<dbReference type="InterPro" id="IPR036909">
    <property type="entry name" value="Cyt_c-like_dom_sf"/>
</dbReference>
<evidence type="ECO:0000256" key="3">
    <source>
        <dbReference type="ARBA" id="ARBA00022723"/>
    </source>
</evidence>
<dbReference type="PANTHER" id="PTHR40942:SF2">
    <property type="entry name" value="CYTOCHROME-RELATED"/>
    <property type="match status" value="1"/>
</dbReference>
<dbReference type="GO" id="GO:0005506">
    <property type="term" value="F:iron ion binding"/>
    <property type="evidence" value="ECO:0007669"/>
    <property type="project" value="InterPro"/>
</dbReference>
<dbReference type="PRINTS" id="PR00607">
    <property type="entry name" value="CYTCHROMECIE"/>
</dbReference>
<evidence type="ECO:0000256" key="4">
    <source>
        <dbReference type="ARBA" id="ARBA00022982"/>
    </source>
</evidence>
<keyword evidence="5" id="KW-0408">Iron</keyword>
<evidence type="ECO:0000313" key="7">
    <source>
        <dbReference type="EMBL" id="CUS42757.1"/>
    </source>
</evidence>
<proteinExistence type="predicted"/>
<dbReference type="Pfam" id="PF13442">
    <property type="entry name" value="Cytochrome_CBB3"/>
    <property type="match status" value="1"/>
</dbReference>